<dbReference type="AlphaFoldDB" id="A0A4S8IG59"/>
<dbReference type="PANTHER" id="PTHR46100">
    <property type="entry name" value="IMP2'P"/>
    <property type="match status" value="1"/>
</dbReference>
<dbReference type="Gene3D" id="3.40.50.620">
    <property type="entry name" value="HUPs"/>
    <property type="match status" value="1"/>
</dbReference>
<sequence length="165" mass="18431">MAGDRKIGVALDFSSSSKRALQWAIDNLLDPGETLIVLHVVRPKSFFHGAGSKHSSDARPLIPLSERRELDLMKSYDLEVDTDVHDMLEAASKQKEAKIVMKLYMGDAREKLCEAAHELKLDSLVMGCRGLTQIQRIFLGSVSNYVLSNVSCPVTVIKDTNFKRR</sequence>
<accession>A0A4S8IG59</accession>
<name>A0A4S8IG59_MUSBA</name>
<dbReference type="CDD" id="cd23659">
    <property type="entry name" value="USP_At3g01520-like"/>
    <property type="match status" value="1"/>
</dbReference>
<keyword evidence="3" id="KW-1185">Reference proteome</keyword>
<evidence type="ECO:0000313" key="3">
    <source>
        <dbReference type="Proteomes" id="UP000317650"/>
    </source>
</evidence>
<dbReference type="PANTHER" id="PTHR46100:SF2">
    <property type="entry name" value="OS05G0453700 PROTEIN"/>
    <property type="match status" value="1"/>
</dbReference>
<evidence type="ECO:0000313" key="2">
    <source>
        <dbReference type="EMBL" id="THU46302.1"/>
    </source>
</evidence>
<reference evidence="2 3" key="1">
    <citation type="journal article" date="2019" name="Nat. Plants">
        <title>Genome sequencing of Musa balbisiana reveals subgenome evolution and function divergence in polyploid bananas.</title>
        <authorList>
            <person name="Yao X."/>
        </authorList>
    </citation>
    <scope>NUCLEOTIDE SEQUENCE [LARGE SCALE GENOMIC DNA]</scope>
    <source>
        <strain evidence="3">cv. DH-PKW</strain>
        <tissue evidence="2">Leaves</tissue>
    </source>
</reference>
<feature type="domain" description="UspA" evidence="1">
    <location>
        <begin position="5"/>
        <end position="158"/>
    </location>
</feature>
<dbReference type="SUPFAM" id="SSF52402">
    <property type="entry name" value="Adenine nucleotide alpha hydrolases-like"/>
    <property type="match status" value="1"/>
</dbReference>
<dbReference type="PRINTS" id="PR01438">
    <property type="entry name" value="UNVRSLSTRESS"/>
</dbReference>
<dbReference type="InterPro" id="IPR006015">
    <property type="entry name" value="Universal_stress_UspA"/>
</dbReference>
<proteinExistence type="predicted"/>
<gene>
    <name evidence="2" type="ORF">C4D60_Mb09t03490</name>
</gene>
<dbReference type="Pfam" id="PF00582">
    <property type="entry name" value="Usp"/>
    <property type="match status" value="1"/>
</dbReference>
<dbReference type="InterPro" id="IPR006016">
    <property type="entry name" value="UspA"/>
</dbReference>
<evidence type="ECO:0000259" key="1">
    <source>
        <dbReference type="Pfam" id="PF00582"/>
    </source>
</evidence>
<dbReference type="STRING" id="52838.A0A4S8IG59"/>
<dbReference type="Proteomes" id="UP000317650">
    <property type="component" value="Chromosome 9"/>
</dbReference>
<dbReference type="EMBL" id="PYDT01000010">
    <property type="protein sequence ID" value="THU46302.1"/>
    <property type="molecule type" value="Genomic_DNA"/>
</dbReference>
<organism evidence="2 3">
    <name type="scientific">Musa balbisiana</name>
    <name type="common">Banana</name>
    <dbReference type="NCBI Taxonomy" id="52838"/>
    <lineage>
        <taxon>Eukaryota</taxon>
        <taxon>Viridiplantae</taxon>
        <taxon>Streptophyta</taxon>
        <taxon>Embryophyta</taxon>
        <taxon>Tracheophyta</taxon>
        <taxon>Spermatophyta</taxon>
        <taxon>Magnoliopsida</taxon>
        <taxon>Liliopsida</taxon>
        <taxon>Zingiberales</taxon>
        <taxon>Musaceae</taxon>
        <taxon>Musa</taxon>
    </lineage>
</organism>
<comment type="caution">
    <text evidence="2">The sequence shown here is derived from an EMBL/GenBank/DDBJ whole genome shotgun (WGS) entry which is preliminary data.</text>
</comment>
<protein>
    <recommendedName>
        <fullName evidence="1">UspA domain-containing protein</fullName>
    </recommendedName>
</protein>
<dbReference type="InterPro" id="IPR014729">
    <property type="entry name" value="Rossmann-like_a/b/a_fold"/>
</dbReference>